<dbReference type="RefSeq" id="WP_113955704.1">
    <property type="nucleotide sequence ID" value="NZ_QNRT01000007.1"/>
</dbReference>
<dbReference type="InParanoid" id="A0A395JI71"/>
<dbReference type="AlphaFoldDB" id="A0A395JI71"/>
<dbReference type="Proteomes" id="UP000253083">
    <property type="component" value="Unassembled WGS sequence"/>
</dbReference>
<dbReference type="InterPro" id="IPR029044">
    <property type="entry name" value="Nucleotide-diphossugar_trans"/>
</dbReference>
<comment type="caution">
    <text evidence="3">The sequence shown here is derived from an EMBL/GenBank/DDBJ whole genome shotgun (WGS) entry which is preliminary data.</text>
</comment>
<keyword evidence="1" id="KW-0812">Transmembrane</keyword>
<accession>A0A395JI71</accession>
<dbReference type="InterPro" id="IPR001173">
    <property type="entry name" value="Glyco_trans_2-like"/>
</dbReference>
<dbReference type="SUPFAM" id="SSF53448">
    <property type="entry name" value="Nucleotide-diphospho-sugar transferases"/>
    <property type="match status" value="1"/>
</dbReference>
<gene>
    <name evidence="3" type="ORF">DFR28_10746</name>
</gene>
<dbReference type="EMBL" id="QNRT01000007">
    <property type="protein sequence ID" value="RBP48444.1"/>
    <property type="molecule type" value="Genomic_DNA"/>
</dbReference>
<keyword evidence="1" id="KW-1133">Transmembrane helix</keyword>
<name>A0A395JI71_9GAMM</name>
<dbReference type="PANTHER" id="PTHR43179:SF7">
    <property type="entry name" value="RHAMNOSYLTRANSFERASE WBBL"/>
    <property type="match status" value="1"/>
</dbReference>
<sequence length="294" mass="33009">MPRYHVIIVNYNAGDWLCRSINSAIEYGAGAITVVDNASSDDSIANAQAAVSESRVQWLLNECNVGFAAANNQVLRELDADTEFAILMNPDCELAPDTIEHILNAFEAHPRLGLASGLILNEDGSVQVTCRRKFPTPWSALVRMLQLHKFFPNHPNFSNFDYGANLTRQSPFAEVEAVSGAFMVARVSAMGEVGLLDEDYFMHCEDLDWCKRFELAGWQVGSEPAAVVTHAKGVSSKSRPVRVLWSLHRGMLRFFDKFYRQQYRWPIRWLVTLGVYVSFAGRALIAWLKGWTTS</sequence>
<evidence type="ECO:0000313" key="3">
    <source>
        <dbReference type="EMBL" id="RBP48444.1"/>
    </source>
</evidence>
<reference evidence="3 4" key="1">
    <citation type="submission" date="2018-06" db="EMBL/GenBank/DDBJ databases">
        <title>Genomic Encyclopedia of Type Strains, Phase IV (KMG-IV): sequencing the most valuable type-strain genomes for metagenomic binning, comparative biology and taxonomic classification.</title>
        <authorList>
            <person name="Goeker M."/>
        </authorList>
    </citation>
    <scope>NUCLEOTIDE SEQUENCE [LARGE SCALE GENOMIC DNA]</scope>
    <source>
        <strain evidence="3 4">DSM 24032</strain>
    </source>
</reference>
<proteinExistence type="predicted"/>
<dbReference type="PANTHER" id="PTHR43179">
    <property type="entry name" value="RHAMNOSYLTRANSFERASE WBBL"/>
    <property type="match status" value="1"/>
</dbReference>
<protein>
    <recommendedName>
        <fullName evidence="2">Glycosyltransferase 2-like domain-containing protein</fullName>
    </recommendedName>
</protein>
<dbReference type="Gene3D" id="3.90.550.10">
    <property type="entry name" value="Spore Coat Polysaccharide Biosynthesis Protein SpsA, Chain A"/>
    <property type="match status" value="1"/>
</dbReference>
<organism evidence="3 4">
    <name type="scientific">Arenicella xantha</name>
    <dbReference type="NCBI Taxonomy" id="644221"/>
    <lineage>
        <taxon>Bacteria</taxon>
        <taxon>Pseudomonadati</taxon>
        <taxon>Pseudomonadota</taxon>
        <taxon>Gammaproteobacteria</taxon>
        <taxon>Arenicellales</taxon>
        <taxon>Arenicellaceae</taxon>
        <taxon>Arenicella</taxon>
    </lineage>
</organism>
<dbReference type="OrthoDB" id="9771846at2"/>
<dbReference type="CDD" id="cd04186">
    <property type="entry name" value="GT_2_like_c"/>
    <property type="match status" value="1"/>
</dbReference>
<feature type="transmembrane region" description="Helical" evidence="1">
    <location>
        <begin position="267"/>
        <end position="288"/>
    </location>
</feature>
<dbReference type="Pfam" id="PF00535">
    <property type="entry name" value="Glycos_transf_2"/>
    <property type="match status" value="1"/>
</dbReference>
<evidence type="ECO:0000313" key="4">
    <source>
        <dbReference type="Proteomes" id="UP000253083"/>
    </source>
</evidence>
<keyword evidence="1" id="KW-0472">Membrane</keyword>
<keyword evidence="4" id="KW-1185">Reference proteome</keyword>
<feature type="domain" description="Glycosyltransferase 2-like" evidence="2">
    <location>
        <begin position="6"/>
        <end position="137"/>
    </location>
</feature>
<evidence type="ECO:0000259" key="2">
    <source>
        <dbReference type="Pfam" id="PF00535"/>
    </source>
</evidence>
<evidence type="ECO:0000256" key="1">
    <source>
        <dbReference type="SAM" id="Phobius"/>
    </source>
</evidence>
<dbReference type="FunCoup" id="A0A395JI71">
    <property type="interactions" value="4"/>
</dbReference>